<dbReference type="InterPro" id="IPR006104">
    <property type="entry name" value="Glyco_hydro_2_N"/>
</dbReference>
<keyword evidence="2" id="KW-0378">Hydrolase</keyword>
<dbReference type="CAZy" id="GH2">
    <property type="family name" value="Glycoside Hydrolase Family 2"/>
</dbReference>
<evidence type="ECO:0000256" key="2">
    <source>
        <dbReference type="ARBA" id="ARBA00022801"/>
    </source>
</evidence>
<evidence type="ECO:0000259" key="5">
    <source>
        <dbReference type="Pfam" id="PF02836"/>
    </source>
</evidence>
<feature type="domain" description="Glycoside hydrolase family 2 immunoglobulin-like beta-sandwich" evidence="4">
    <location>
        <begin position="194"/>
        <end position="295"/>
    </location>
</feature>
<dbReference type="Proteomes" id="UP000000852">
    <property type="component" value="Chromosome"/>
</dbReference>
<dbReference type="InterPro" id="IPR051913">
    <property type="entry name" value="GH2_Domain-Containing"/>
</dbReference>
<evidence type="ECO:0000259" key="8">
    <source>
        <dbReference type="Pfam" id="PF16355"/>
    </source>
</evidence>
<evidence type="ECO:0000259" key="6">
    <source>
        <dbReference type="Pfam" id="PF02837"/>
    </source>
</evidence>
<dbReference type="InterPro" id="IPR006101">
    <property type="entry name" value="Glyco_hydro_2"/>
</dbReference>
<dbReference type="Pfam" id="PF16355">
    <property type="entry name" value="DUF4982"/>
    <property type="match status" value="1"/>
</dbReference>
<accession>C6XSG2</accession>
<dbReference type="eggNOG" id="COG3250">
    <property type="taxonomic scope" value="Bacteria"/>
</dbReference>
<dbReference type="InterPro" id="IPR006102">
    <property type="entry name" value="Ig-like_GH2"/>
</dbReference>
<dbReference type="Gene3D" id="2.60.120.430">
    <property type="entry name" value="Galactose-binding lectin"/>
    <property type="match status" value="1"/>
</dbReference>
<dbReference type="Pfam" id="PF02837">
    <property type="entry name" value="Glyco_hydro_2_N"/>
    <property type="match status" value="1"/>
</dbReference>
<dbReference type="InterPro" id="IPR021720">
    <property type="entry name" value="Malectin_dom"/>
</dbReference>
<dbReference type="PANTHER" id="PTHR42732:SF1">
    <property type="entry name" value="BETA-MANNOSIDASE"/>
    <property type="match status" value="1"/>
</dbReference>
<dbReference type="AlphaFoldDB" id="C6XSG2"/>
<dbReference type="InterPro" id="IPR036156">
    <property type="entry name" value="Beta-gal/glucu_dom_sf"/>
</dbReference>
<organism evidence="9 10">
    <name type="scientific">Pedobacter heparinus (strain ATCC 13125 / DSM 2366 / CIP 104194 / JCM 7457 / NBRC 12017 / NCIMB 9290 / NRRL B-14731 / HIM 762-3)</name>
    <dbReference type="NCBI Taxonomy" id="485917"/>
    <lineage>
        <taxon>Bacteria</taxon>
        <taxon>Pseudomonadati</taxon>
        <taxon>Bacteroidota</taxon>
        <taxon>Sphingobacteriia</taxon>
        <taxon>Sphingobacteriales</taxon>
        <taxon>Sphingobacteriaceae</taxon>
        <taxon>Pedobacter</taxon>
    </lineage>
</organism>
<feature type="domain" description="Malectin" evidence="7">
    <location>
        <begin position="708"/>
        <end position="852"/>
    </location>
</feature>
<dbReference type="GO" id="GO:0005975">
    <property type="term" value="P:carbohydrate metabolic process"/>
    <property type="evidence" value="ECO:0007669"/>
    <property type="project" value="InterPro"/>
</dbReference>
<dbReference type="CAZy" id="CBM57">
    <property type="family name" value="Carbohydrate-Binding Module Family 57"/>
</dbReference>
<dbReference type="InterPro" id="IPR032311">
    <property type="entry name" value="DUF4982"/>
</dbReference>
<dbReference type="Pfam" id="PF02836">
    <property type="entry name" value="Glyco_hydro_2_C"/>
    <property type="match status" value="1"/>
</dbReference>
<dbReference type="Pfam" id="PF00703">
    <property type="entry name" value="Glyco_hydro_2"/>
    <property type="match status" value="1"/>
</dbReference>
<dbReference type="KEGG" id="phe:Phep_1292"/>
<dbReference type="Gene3D" id="2.60.120.260">
    <property type="entry name" value="Galactose-binding domain-like"/>
    <property type="match status" value="1"/>
</dbReference>
<feature type="domain" description="Glycoside hydrolase family 2 catalytic" evidence="5">
    <location>
        <begin position="302"/>
        <end position="606"/>
    </location>
</feature>
<comment type="similarity">
    <text evidence="1">Belongs to the glycosyl hydrolase 2 family.</text>
</comment>
<dbReference type="EMBL" id="CP001681">
    <property type="protein sequence ID" value="ACU03507.1"/>
    <property type="molecule type" value="Genomic_DNA"/>
</dbReference>
<evidence type="ECO:0000256" key="3">
    <source>
        <dbReference type="ARBA" id="ARBA00023295"/>
    </source>
</evidence>
<dbReference type="PANTHER" id="PTHR42732">
    <property type="entry name" value="BETA-GALACTOSIDASE"/>
    <property type="match status" value="1"/>
</dbReference>
<feature type="domain" description="DUF4982" evidence="8">
    <location>
        <begin position="626"/>
        <end position="677"/>
    </location>
</feature>
<dbReference type="SUPFAM" id="SSF49785">
    <property type="entry name" value="Galactose-binding domain-like"/>
    <property type="match status" value="1"/>
</dbReference>
<dbReference type="Pfam" id="PF11721">
    <property type="entry name" value="Malectin"/>
    <property type="match status" value="1"/>
</dbReference>
<evidence type="ECO:0000313" key="10">
    <source>
        <dbReference type="Proteomes" id="UP000000852"/>
    </source>
</evidence>
<dbReference type="PRINTS" id="PR00132">
    <property type="entry name" value="GLHYDRLASE2"/>
</dbReference>
<sequence length="862" mass="98300">MYLFLLSNVYTSASGQQQPRLQWSINDSWKYLSQGADFAQRPKADDSKWQSVNIPHTWNAKDPFDDDETSRRDISWYRKKVMLDKRFQGKKIYLNFEGAYQVADVYVNGVFAGQHKGGYTAFTFDITHLVKLGDTPTENLIAVQLNNAQDNFIPPLSIGYASYGGIYRDAWLISTNKLHFKMLDHGSPGVFISTPKVDSSRASVNIKGIVSNDDSIERKFEMLHVVYDARQKEVARVSKNYTVAPGKELVFALDASALKNPELWSPDKPYLYTVKSRLIESGQVIDELSNPLGFRWFSFDANKGFSLNGKKLVLKGTNRHQDMKDHGDALSAEDHYRDLKLIKDMGCNFLRLAHYPQAPEVLKLADKLGILIWEEIPLVNYMNPVPEFLKNSKTMIKEMIRQNYNHPSVIIWGSMNEVLLWSEKAERIQVQENAAYVNKVKMYAVKLDSTVRAEDPYRYSTMAMHMGDDYDKYGLSDIPQLASYNIYNGWYSGKSEEFKPTIDNKHRQNPRQVLFISEYGAEADNRVNTEKPQRFDFTGQYQRLYHESYLSQMKQMPYLAGTAIWNQFDFSQPNVGGVSNNMNQKGMVTWDRKPKDSYYLYKANWNAEPMVYIASRDWTHRAGLSGSTATIEVYSNLDEVSLMVNGVSYGAKQPDHVKKMIWKVKLNEGVNDIDARGKSAKGLVNDHLNLNYDVYTENLKNTALPFSQLAVNVGSNAQYLDNSDHIWLEDRPYKTGSFGYIGGSPAMLNIKTVKKNTNDSPLFYTYQDDIKGYRFDVPDGRYELEMCFIESDKIPANERIFEVSVNGDKLIENLDLTAQYGFGVAVRKKYRISVSNGTGLQVIFKAIKGKAVLSGIKLKAAL</sequence>
<keyword evidence="10" id="KW-1185">Reference proteome</keyword>
<proteinExistence type="inferred from homology"/>
<dbReference type="HOGENOM" id="CLU_006501_5_0_10"/>
<evidence type="ECO:0000313" key="9">
    <source>
        <dbReference type="EMBL" id="ACU03507.1"/>
    </source>
</evidence>
<reference evidence="9 10" key="1">
    <citation type="journal article" date="2009" name="Stand. Genomic Sci.">
        <title>Complete genome sequence of Pedobacter heparinus type strain (HIM 762-3).</title>
        <authorList>
            <person name="Han C."/>
            <person name="Spring S."/>
            <person name="Lapidus A."/>
            <person name="Del Rio T.G."/>
            <person name="Tice H."/>
            <person name="Copeland A."/>
            <person name="Cheng J.F."/>
            <person name="Lucas S."/>
            <person name="Chen F."/>
            <person name="Nolan M."/>
            <person name="Bruce D."/>
            <person name="Goodwin L."/>
            <person name="Pitluck S."/>
            <person name="Ivanova N."/>
            <person name="Mavromatis K."/>
            <person name="Mikhailova N."/>
            <person name="Pati A."/>
            <person name="Chen A."/>
            <person name="Palaniappan K."/>
            <person name="Land M."/>
            <person name="Hauser L."/>
            <person name="Chang Y.J."/>
            <person name="Jeffries C.C."/>
            <person name="Saunders E."/>
            <person name="Chertkov O."/>
            <person name="Brettin T."/>
            <person name="Goker M."/>
            <person name="Rohde M."/>
            <person name="Bristow J."/>
            <person name="Eisen J.A."/>
            <person name="Markowitz V."/>
            <person name="Hugenholtz P."/>
            <person name="Kyrpides N.C."/>
            <person name="Klenk H.P."/>
            <person name="Detter J.C."/>
        </authorList>
    </citation>
    <scope>NUCLEOTIDE SEQUENCE [LARGE SCALE GENOMIC DNA]</scope>
    <source>
        <strain evidence="10">ATCC 13125 / DSM 2366 / CIP 104194 / JCM 7457 / NBRC 12017 / NCIMB 9290 / NRRL B-14731 / HIM 762-3</strain>
    </source>
</reference>
<dbReference type="InterPro" id="IPR008979">
    <property type="entry name" value="Galactose-bd-like_sf"/>
</dbReference>
<name>C6XSG2_PEDHD</name>
<evidence type="ECO:0000259" key="4">
    <source>
        <dbReference type="Pfam" id="PF00703"/>
    </source>
</evidence>
<dbReference type="SUPFAM" id="SSF51445">
    <property type="entry name" value="(Trans)glycosidases"/>
    <property type="match status" value="1"/>
</dbReference>
<evidence type="ECO:0000256" key="1">
    <source>
        <dbReference type="ARBA" id="ARBA00007401"/>
    </source>
</evidence>
<dbReference type="InterPro" id="IPR006103">
    <property type="entry name" value="Glyco_hydro_2_cat"/>
</dbReference>
<feature type="domain" description="Glycosyl hydrolases family 2 sugar binding" evidence="6">
    <location>
        <begin position="71"/>
        <end position="174"/>
    </location>
</feature>
<dbReference type="GO" id="GO:0004553">
    <property type="term" value="F:hydrolase activity, hydrolyzing O-glycosyl compounds"/>
    <property type="evidence" value="ECO:0007669"/>
    <property type="project" value="InterPro"/>
</dbReference>
<evidence type="ECO:0000259" key="7">
    <source>
        <dbReference type="Pfam" id="PF11721"/>
    </source>
</evidence>
<dbReference type="STRING" id="485917.Phep_1292"/>
<dbReference type="Gene3D" id="2.60.40.10">
    <property type="entry name" value="Immunoglobulins"/>
    <property type="match status" value="2"/>
</dbReference>
<dbReference type="Gene3D" id="3.20.20.80">
    <property type="entry name" value="Glycosidases"/>
    <property type="match status" value="1"/>
</dbReference>
<dbReference type="SUPFAM" id="SSF49303">
    <property type="entry name" value="beta-Galactosidase/glucuronidase domain"/>
    <property type="match status" value="1"/>
</dbReference>
<protein>
    <submittedName>
        <fullName evidence="9">Beta-galactosidase</fullName>
    </submittedName>
</protein>
<keyword evidence="3" id="KW-0326">Glycosidase</keyword>
<dbReference type="InterPro" id="IPR013783">
    <property type="entry name" value="Ig-like_fold"/>
</dbReference>
<dbReference type="InterPro" id="IPR017853">
    <property type="entry name" value="GH"/>
</dbReference>
<gene>
    <name evidence="9" type="ordered locus">Phep_1292</name>
</gene>